<reference evidence="2" key="1">
    <citation type="submission" date="2019-08" db="EMBL/GenBank/DDBJ databases">
        <title>The genome of the North American firefly Photinus pyralis.</title>
        <authorList>
            <consortium name="Photinus pyralis genome working group"/>
            <person name="Fallon T.R."/>
            <person name="Sander Lower S.E."/>
            <person name="Weng J.-K."/>
        </authorList>
    </citation>
    <scope>NUCLEOTIDE SEQUENCE</scope>
    <source>
        <strain evidence="2">TRF0915ILg1</strain>
        <tissue evidence="2">Whole body</tissue>
    </source>
</reference>
<feature type="domain" description="PiggyBac transposable element-derived protein" evidence="1">
    <location>
        <begin position="74"/>
        <end position="153"/>
    </location>
</feature>
<feature type="domain" description="PiggyBac transposable element-derived protein" evidence="1">
    <location>
        <begin position="272"/>
        <end position="325"/>
    </location>
</feature>
<protein>
    <recommendedName>
        <fullName evidence="1">PiggyBac transposable element-derived protein domain-containing protein</fullName>
    </recommendedName>
</protein>
<dbReference type="InterPro" id="IPR029526">
    <property type="entry name" value="PGBD"/>
</dbReference>
<sequence length="427" mass="49478">MNNWRKSHVEQLPDDIVIFSSEDANGENTDEDSDDEDLVQISNLPGSQLRAEAITNLTRSTTSDSREDEDDIPGYVCVPRRDMYWERSFDSTHYLVANAMPRNRFRFIMQNLHCSNNANLDIQDKFSKVRPLIDSMNQRFIALASQEECHSLDGWGYKFWMSTTRLGYVEWFDPYQGSSTTIQDKYKQFGLGASIVLQFVDTLENKTSNISYDIYFDNFFTTLQLLEELQSREHKGTGKIRENRLGKNCKIMVSNTLKKKKGVLLIIVLPRKTMQPNIIKKYNENMGGVDRADENISHHRVFIRGKKWYFPIISQILDMAEQNAWQLYRIGGGKMDHLQFRRSIAVGILESYKKSTKRGPSKPSENLHIHSRFDGMNHLIMYKEKQTRCAMCHNKFEFFPAFVMSPLKSSAVLCYSTSSVAQEEEIV</sequence>
<proteinExistence type="predicted"/>
<evidence type="ECO:0000313" key="2">
    <source>
        <dbReference type="EMBL" id="KAF2879901.1"/>
    </source>
</evidence>
<evidence type="ECO:0000313" key="3">
    <source>
        <dbReference type="Proteomes" id="UP000801492"/>
    </source>
</evidence>
<dbReference type="PANTHER" id="PTHR47055">
    <property type="entry name" value="DDE_TNP_1_7 DOMAIN-CONTAINING PROTEIN"/>
    <property type="match status" value="1"/>
</dbReference>
<keyword evidence="3" id="KW-1185">Reference proteome</keyword>
<dbReference type="AlphaFoldDB" id="A0A8K0FYU3"/>
<name>A0A8K0FYU3_IGNLU</name>
<accession>A0A8K0FYU3</accession>
<organism evidence="2 3">
    <name type="scientific">Ignelater luminosus</name>
    <name type="common">Cucubano</name>
    <name type="synonym">Pyrophorus luminosus</name>
    <dbReference type="NCBI Taxonomy" id="2038154"/>
    <lineage>
        <taxon>Eukaryota</taxon>
        <taxon>Metazoa</taxon>
        <taxon>Ecdysozoa</taxon>
        <taxon>Arthropoda</taxon>
        <taxon>Hexapoda</taxon>
        <taxon>Insecta</taxon>
        <taxon>Pterygota</taxon>
        <taxon>Neoptera</taxon>
        <taxon>Endopterygota</taxon>
        <taxon>Coleoptera</taxon>
        <taxon>Polyphaga</taxon>
        <taxon>Elateriformia</taxon>
        <taxon>Elateroidea</taxon>
        <taxon>Elateridae</taxon>
        <taxon>Agrypninae</taxon>
        <taxon>Pyrophorini</taxon>
        <taxon>Ignelater</taxon>
    </lineage>
</organism>
<evidence type="ECO:0000259" key="1">
    <source>
        <dbReference type="Pfam" id="PF13843"/>
    </source>
</evidence>
<gene>
    <name evidence="2" type="ORF">ILUMI_26270</name>
</gene>
<dbReference type="InterPro" id="IPR052638">
    <property type="entry name" value="PiggyBac_TE-derived"/>
</dbReference>
<dbReference type="OrthoDB" id="10057240at2759"/>
<dbReference type="GO" id="GO:0043565">
    <property type="term" value="F:sequence-specific DNA binding"/>
    <property type="evidence" value="ECO:0007669"/>
    <property type="project" value="TreeGrafter"/>
</dbReference>
<dbReference type="PANTHER" id="PTHR47055:SF3">
    <property type="entry name" value="PHORBOL-ESTER_DAG-TYPE DOMAIN-CONTAINING PROTEIN"/>
    <property type="match status" value="1"/>
</dbReference>
<dbReference type="Pfam" id="PF13843">
    <property type="entry name" value="DDE_Tnp_1_7"/>
    <property type="match status" value="2"/>
</dbReference>
<comment type="caution">
    <text evidence="2">The sequence shown here is derived from an EMBL/GenBank/DDBJ whole genome shotgun (WGS) entry which is preliminary data.</text>
</comment>
<dbReference type="EMBL" id="VTPC01091056">
    <property type="protein sequence ID" value="KAF2879901.1"/>
    <property type="molecule type" value="Genomic_DNA"/>
</dbReference>
<dbReference type="Proteomes" id="UP000801492">
    <property type="component" value="Unassembled WGS sequence"/>
</dbReference>